<evidence type="ECO:0008006" key="4">
    <source>
        <dbReference type="Google" id="ProtNLM"/>
    </source>
</evidence>
<dbReference type="Proteomes" id="UP000316621">
    <property type="component" value="Chromosome 3"/>
</dbReference>
<dbReference type="PANTHER" id="PTHR47481:SF40">
    <property type="entry name" value="RETROTRANSPOSON GAG DOMAIN-CONTAINING PROTEIN"/>
    <property type="match status" value="1"/>
</dbReference>
<dbReference type="AlphaFoldDB" id="A0A4Y7J2Y2"/>
<protein>
    <recommendedName>
        <fullName evidence="4">Retrotransposon Copia-like N-terminal domain-containing protein</fullName>
    </recommendedName>
</protein>
<feature type="compositionally biased region" description="Basic residues" evidence="1">
    <location>
        <begin position="324"/>
        <end position="339"/>
    </location>
</feature>
<evidence type="ECO:0000313" key="3">
    <source>
        <dbReference type="Proteomes" id="UP000316621"/>
    </source>
</evidence>
<organism evidence="2 3">
    <name type="scientific">Papaver somniferum</name>
    <name type="common">Opium poppy</name>
    <dbReference type="NCBI Taxonomy" id="3469"/>
    <lineage>
        <taxon>Eukaryota</taxon>
        <taxon>Viridiplantae</taxon>
        <taxon>Streptophyta</taxon>
        <taxon>Embryophyta</taxon>
        <taxon>Tracheophyta</taxon>
        <taxon>Spermatophyta</taxon>
        <taxon>Magnoliopsida</taxon>
        <taxon>Ranunculales</taxon>
        <taxon>Papaveraceae</taxon>
        <taxon>Papaveroideae</taxon>
        <taxon>Papaver</taxon>
    </lineage>
</organism>
<dbReference type="Pfam" id="PF14223">
    <property type="entry name" value="Retrotran_gag_2"/>
    <property type="match status" value="1"/>
</dbReference>
<feature type="region of interest" description="Disordered" evidence="1">
    <location>
        <begin position="422"/>
        <end position="454"/>
    </location>
</feature>
<evidence type="ECO:0000256" key="1">
    <source>
        <dbReference type="SAM" id="MobiDB-lite"/>
    </source>
</evidence>
<name>A0A4Y7J2Y2_PAPSO</name>
<feature type="compositionally biased region" description="Polar residues" evidence="1">
    <location>
        <begin position="235"/>
        <end position="248"/>
    </location>
</feature>
<sequence>MENNRSIPSNKNTIHPAFAVSNIKVLIPVTLDIKQDEYSSWVLLFQLHLQAHNLLFLIDSSSPTPDLDAATILQLDALCRQWMFSTMTKDLMLTVLKTGKTAKDLWNHLKRLFQDNKGNRAASLESKFVNLKFIDCNNVDDYCDKLQALSNRLSDLEFPMDEKRLVIQLVNGLPEEYNTVSSFIQQSMPSFDTARSQLRTEEIRREHQSTSNNHAALAAGTPHTSHHLPVAAQRHQQSPFFSTEQSPHSLDRTASLLPNPKGPLLSHQQPTTGSNRSPLLPNPASPFPPYPHWASPWNAAAPGPYPDTPYLASPWNAAPPANRGRGRQNRGRGRGRGRHPTADRSPQAYIRLMNQLRDNTVVCRRPSNRMKGFRLNSRRITVYRFRVKFLNFMRLLSRWNLIKSSCGQALDSLKKGIVIGRSSSRRSTSSSGSSYVSSRRSSASIQSRHSDSSRRDLAPIKNTYCRSNSFYSEAISDCLEFIKKSAALSVDHEISVSR</sequence>
<gene>
    <name evidence="2" type="ORF">C5167_013659</name>
</gene>
<feature type="compositionally biased region" description="Polar residues" evidence="1">
    <location>
        <begin position="266"/>
        <end position="276"/>
    </location>
</feature>
<dbReference type="OMA" id="RTRATHM"/>
<proteinExistence type="predicted"/>
<feature type="region of interest" description="Disordered" evidence="1">
    <location>
        <begin position="235"/>
        <end position="283"/>
    </location>
</feature>
<keyword evidence="3" id="KW-1185">Reference proteome</keyword>
<dbReference type="PANTHER" id="PTHR47481">
    <property type="match status" value="1"/>
</dbReference>
<feature type="compositionally biased region" description="Low complexity" evidence="1">
    <location>
        <begin position="422"/>
        <end position="447"/>
    </location>
</feature>
<dbReference type="Gramene" id="RZC54806">
    <property type="protein sequence ID" value="RZC54806"/>
    <property type="gene ID" value="C5167_013659"/>
</dbReference>
<evidence type="ECO:0000313" key="2">
    <source>
        <dbReference type="EMBL" id="RZC54806.1"/>
    </source>
</evidence>
<dbReference type="EMBL" id="CM010717">
    <property type="protein sequence ID" value="RZC54806.1"/>
    <property type="molecule type" value="Genomic_DNA"/>
</dbReference>
<reference evidence="2 3" key="1">
    <citation type="journal article" date="2018" name="Science">
        <title>The opium poppy genome and morphinan production.</title>
        <authorList>
            <person name="Guo L."/>
            <person name="Winzer T."/>
            <person name="Yang X."/>
            <person name="Li Y."/>
            <person name="Ning Z."/>
            <person name="He Z."/>
            <person name="Teodor R."/>
            <person name="Lu Y."/>
            <person name="Bowser T.A."/>
            <person name="Graham I.A."/>
            <person name="Ye K."/>
        </authorList>
    </citation>
    <scope>NUCLEOTIDE SEQUENCE [LARGE SCALE GENOMIC DNA]</scope>
    <source>
        <strain evidence="3">cv. HN1</strain>
        <tissue evidence="2">Leaves</tissue>
    </source>
</reference>
<accession>A0A4Y7J2Y2</accession>
<feature type="region of interest" description="Disordered" evidence="1">
    <location>
        <begin position="311"/>
        <end position="343"/>
    </location>
</feature>